<evidence type="ECO:0000313" key="2">
    <source>
        <dbReference type="EMBL" id="CAF0779557.1"/>
    </source>
</evidence>
<gene>
    <name evidence="2" type="ORF">GPM918_LOCUS2385</name>
    <name evidence="3" type="ORF">SRO942_LOCUS2385</name>
</gene>
<proteinExistence type="predicted"/>
<dbReference type="Proteomes" id="UP000663829">
    <property type="component" value="Unassembled WGS sequence"/>
</dbReference>
<name>A0A813RFG6_9BILA</name>
<organism evidence="2 4">
    <name type="scientific">Didymodactylos carnosus</name>
    <dbReference type="NCBI Taxonomy" id="1234261"/>
    <lineage>
        <taxon>Eukaryota</taxon>
        <taxon>Metazoa</taxon>
        <taxon>Spiralia</taxon>
        <taxon>Gnathifera</taxon>
        <taxon>Rotifera</taxon>
        <taxon>Eurotatoria</taxon>
        <taxon>Bdelloidea</taxon>
        <taxon>Philodinida</taxon>
        <taxon>Philodinidae</taxon>
        <taxon>Didymodactylos</taxon>
    </lineage>
</organism>
<dbReference type="OrthoDB" id="10044635at2759"/>
<dbReference type="AlphaFoldDB" id="A0A813RFG6"/>
<accession>A0A813RFG6</accession>
<comment type="caution">
    <text evidence="2">The sequence shown here is derived from an EMBL/GenBank/DDBJ whole genome shotgun (WGS) entry which is preliminary data.</text>
</comment>
<sequence>MLEHIPVIDEDEVASGEITNGTTSNLRQIGPFRSLSAKRTKGTNQPRRVSFNDVPIIHEVPSFDLMRNSNCESHRAWTYTGSNSSNTPLNDSMTNILPSTFSTKLHANRISSAYYNNTSNVRNRPDLALNATVPSFGDTNTRLTEWMFRPKAPRIITTGTTDDTNGTNDSNSVSFNATSRLQVERNERSPSPMTPIIVVTSNDSKNQEYEMDLTETKSDNTTDITINNNINESITTSMLSDSPQKSIIHNNTSTLRYSLPHSVLYNNPYILNIASPSNTWKSISDPFGSAPSLVSSNDNEHNVNYTYRSVITPVISDSHHPMNVVSIPITTTSEQQQHPNNNQRNVSFGYSTQQQPSYVFRESTPSESSVVTYTSILSANIENSILSATSVQQQQPVIRNGRIRSATLPTAVRSTSNTNDISATNSTYNNVSITALTTQPSSTSTSLPITSTLPSRNFHTTTSTIVAPPPPTRISSAISSSSNILNRTVLRPTTIAFQCNTPYQTMPIVSQFSSKDSTVTNSSTGQQTPSSMKQMPIQKMPHNPRFMQRPNIPMTASSSTASIKHPVFANAMANSNIGENSANYLKASSTTTAAAAMQRARSANVFRRSPVDAFGNVTTLNNNLNTNSIKRNPNVRQTYGSYYMHRVLLPTTTN</sequence>
<dbReference type="Proteomes" id="UP000681722">
    <property type="component" value="Unassembled WGS sequence"/>
</dbReference>
<dbReference type="EMBL" id="CAJNOQ010000264">
    <property type="protein sequence ID" value="CAF0779557.1"/>
    <property type="molecule type" value="Genomic_DNA"/>
</dbReference>
<feature type="compositionally biased region" description="Polar residues" evidence="1">
    <location>
        <begin position="514"/>
        <end position="533"/>
    </location>
</feature>
<feature type="compositionally biased region" description="Polar residues" evidence="1">
    <location>
        <begin position="17"/>
        <end position="27"/>
    </location>
</feature>
<evidence type="ECO:0000256" key="1">
    <source>
        <dbReference type="SAM" id="MobiDB-lite"/>
    </source>
</evidence>
<evidence type="ECO:0000313" key="4">
    <source>
        <dbReference type="Proteomes" id="UP000663829"/>
    </source>
</evidence>
<evidence type="ECO:0000313" key="3">
    <source>
        <dbReference type="EMBL" id="CAF3562573.1"/>
    </source>
</evidence>
<keyword evidence="4" id="KW-1185">Reference proteome</keyword>
<feature type="region of interest" description="Disordered" evidence="1">
    <location>
        <begin position="514"/>
        <end position="535"/>
    </location>
</feature>
<dbReference type="EMBL" id="CAJOBC010000264">
    <property type="protein sequence ID" value="CAF3562573.1"/>
    <property type="molecule type" value="Genomic_DNA"/>
</dbReference>
<reference evidence="2" key="1">
    <citation type="submission" date="2021-02" db="EMBL/GenBank/DDBJ databases">
        <authorList>
            <person name="Nowell W R."/>
        </authorList>
    </citation>
    <scope>NUCLEOTIDE SEQUENCE</scope>
</reference>
<feature type="region of interest" description="Disordered" evidence="1">
    <location>
        <begin position="16"/>
        <end position="48"/>
    </location>
</feature>
<protein>
    <submittedName>
        <fullName evidence="2">Uncharacterized protein</fullName>
    </submittedName>
</protein>